<evidence type="ECO:0000256" key="7">
    <source>
        <dbReference type="PIRNR" id="PIRNR000124"/>
    </source>
</evidence>
<evidence type="ECO:0000256" key="3">
    <source>
        <dbReference type="ARBA" id="ARBA00012954"/>
    </source>
</evidence>
<feature type="binding site" evidence="9">
    <location>
        <position position="30"/>
    </location>
    <ligand>
        <name>NAD(+)</name>
        <dbReference type="ChEBI" id="CHEBI:57540"/>
    </ligand>
</feature>
<dbReference type="GO" id="GO:0051287">
    <property type="term" value="F:NAD binding"/>
    <property type="evidence" value="ECO:0007669"/>
    <property type="project" value="InterPro"/>
</dbReference>
<dbReference type="EC" id="1.1.1.22" evidence="3 7"/>
<dbReference type="Pfam" id="PF03720">
    <property type="entry name" value="UDPG_MGDP_dh_C"/>
    <property type="match status" value="1"/>
</dbReference>
<feature type="binding site" evidence="8">
    <location>
        <position position="266"/>
    </location>
    <ligand>
        <name>substrate</name>
    </ligand>
</feature>
<dbReference type="InterPro" id="IPR008927">
    <property type="entry name" value="6-PGluconate_DH-like_C_sf"/>
</dbReference>
<dbReference type="SUPFAM" id="SSF51735">
    <property type="entry name" value="NAD(P)-binding Rossmann-fold domains"/>
    <property type="match status" value="1"/>
</dbReference>
<feature type="domain" description="UDP-glucose/GDP-mannose dehydrogenase C-terminal" evidence="10">
    <location>
        <begin position="321"/>
        <end position="420"/>
    </location>
</feature>
<evidence type="ECO:0000256" key="2">
    <source>
        <dbReference type="ARBA" id="ARBA00006601"/>
    </source>
</evidence>
<organism evidence="11 12">
    <name type="scientific">Natronomonas pharaonis (strain ATCC 35678 / DSM 2160 / CIP 103997 / JCM 8858 / NBRC 14720 / NCIMB 2260 / Gabara)</name>
    <name type="common">Halobacterium pharaonis</name>
    <dbReference type="NCBI Taxonomy" id="348780"/>
    <lineage>
        <taxon>Archaea</taxon>
        <taxon>Methanobacteriati</taxon>
        <taxon>Methanobacteriota</taxon>
        <taxon>Stenosarchaea group</taxon>
        <taxon>Halobacteria</taxon>
        <taxon>Halobacteriales</taxon>
        <taxon>Natronomonadaceae</taxon>
        <taxon>Natronomonas</taxon>
    </lineage>
</organism>
<dbReference type="Proteomes" id="UP000002698">
    <property type="component" value="Chromosome"/>
</dbReference>
<evidence type="ECO:0000259" key="10">
    <source>
        <dbReference type="SMART" id="SM00984"/>
    </source>
</evidence>
<dbReference type="KEGG" id="nph:NP_2322A"/>
<keyword evidence="12" id="KW-1185">Reference proteome</keyword>
<dbReference type="GO" id="GO:0000271">
    <property type="term" value="P:polysaccharide biosynthetic process"/>
    <property type="evidence" value="ECO:0007669"/>
    <property type="project" value="InterPro"/>
</dbReference>
<accession>A0A1U7EW07</accession>
<feature type="binding site" evidence="8">
    <location>
        <position position="213"/>
    </location>
    <ligand>
        <name>substrate</name>
    </ligand>
</feature>
<dbReference type="PANTHER" id="PTHR43750:SF3">
    <property type="entry name" value="UDP-GLUCOSE 6-DEHYDROGENASE TUAD"/>
    <property type="match status" value="1"/>
</dbReference>
<keyword evidence="4 7" id="KW-0560">Oxidoreductase</keyword>
<dbReference type="GO" id="GO:0006065">
    <property type="term" value="P:UDP-glucuronate biosynthetic process"/>
    <property type="evidence" value="ECO:0007669"/>
    <property type="project" value="UniProtKB-UniPathway"/>
</dbReference>
<dbReference type="PANTHER" id="PTHR43750">
    <property type="entry name" value="UDP-GLUCOSE 6-DEHYDROGENASE TUAD"/>
    <property type="match status" value="1"/>
</dbReference>
<feature type="binding site" evidence="9">
    <location>
        <position position="335"/>
    </location>
    <ligand>
        <name>NAD(+)</name>
        <dbReference type="ChEBI" id="CHEBI:57540"/>
    </ligand>
</feature>
<dbReference type="EMBL" id="CR936257">
    <property type="protein sequence ID" value="CAI49252.1"/>
    <property type="molecule type" value="Genomic_DNA"/>
</dbReference>
<evidence type="ECO:0000313" key="11">
    <source>
        <dbReference type="EMBL" id="CAI49252.1"/>
    </source>
</evidence>
<dbReference type="NCBIfam" id="TIGR03026">
    <property type="entry name" value="NDP-sugDHase"/>
    <property type="match status" value="1"/>
</dbReference>
<dbReference type="InterPro" id="IPR028357">
    <property type="entry name" value="UDPglc_DH_bac"/>
</dbReference>
<dbReference type="SUPFAM" id="SSF52413">
    <property type="entry name" value="UDP-glucose/GDP-mannose dehydrogenase C-terminal domain"/>
    <property type="match status" value="1"/>
</dbReference>
<dbReference type="PIRSF" id="PIRSF500134">
    <property type="entry name" value="UDPglc_DH_bac"/>
    <property type="match status" value="1"/>
</dbReference>
<dbReference type="InterPro" id="IPR014026">
    <property type="entry name" value="UDP-Glc/GDP-Man_DH_dimer"/>
</dbReference>
<dbReference type="SUPFAM" id="SSF48179">
    <property type="entry name" value="6-phosphogluconate dehydrogenase C-terminal domain-like"/>
    <property type="match status" value="1"/>
</dbReference>
<feature type="binding site" evidence="8">
    <location>
        <begin position="258"/>
        <end position="262"/>
    </location>
    <ligand>
        <name>substrate</name>
    </ligand>
</feature>
<dbReference type="UniPathway" id="UPA00038">
    <property type="reaction ID" value="UER00491"/>
</dbReference>
<dbReference type="Pfam" id="PF00984">
    <property type="entry name" value="UDPG_MGDP_dh"/>
    <property type="match status" value="1"/>
</dbReference>
<dbReference type="SMART" id="SM00984">
    <property type="entry name" value="UDPG_MGDP_dh_C"/>
    <property type="match status" value="1"/>
</dbReference>
<evidence type="ECO:0000256" key="1">
    <source>
        <dbReference type="ARBA" id="ARBA00004701"/>
    </source>
</evidence>
<dbReference type="InterPro" id="IPR001732">
    <property type="entry name" value="UDP-Glc/GDP-Man_DH_N"/>
</dbReference>
<reference evidence="11 12" key="1">
    <citation type="journal article" date="2005" name="Genome Res.">
        <title>Living with two extremes: conclusions from the genome sequence of Natronomonas pharaonis.</title>
        <authorList>
            <person name="Falb M."/>
            <person name="Pfeiffer F."/>
            <person name="Palm P."/>
            <person name="Rodewald K."/>
            <person name="Hickmann V."/>
            <person name="Tittor J."/>
            <person name="Oesterhelt D."/>
        </authorList>
    </citation>
    <scope>NUCLEOTIDE SEQUENCE [LARGE SCALE GENOMIC DNA]</scope>
    <source>
        <strain evidence="12">ATCC 35678 / DSM 2160 / CIP 103997 / JCM 8858 / NBRC 14720 / NCIMB 2260 / Gabara</strain>
    </source>
</reference>
<dbReference type="GO" id="GO:0003979">
    <property type="term" value="F:UDP-glucose 6-dehydrogenase activity"/>
    <property type="evidence" value="ECO:0007669"/>
    <property type="project" value="UniProtKB-EC"/>
</dbReference>
<evidence type="ECO:0000256" key="5">
    <source>
        <dbReference type="ARBA" id="ARBA00023027"/>
    </source>
</evidence>
<dbReference type="GeneID" id="3703443"/>
<dbReference type="Gene3D" id="3.40.50.720">
    <property type="entry name" value="NAD(P)-binding Rossmann-like Domain"/>
    <property type="match status" value="2"/>
</dbReference>
<proteinExistence type="inferred from homology"/>
<dbReference type="PIRSF" id="PIRSF000124">
    <property type="entry name" value="UDPglc_GDPman_dh"/>
    <property type="match status" value="1"/>
</dbReference>
<dbReference type="InterPro" id="IPR036291">
    <property type="entry name" value="NAD(P)-bd_dom_sf"/>
</dbReference>
<gene>
    <name evidence="11" type="primary">aglM2</name>
    <name evidence="11" type="synonym">ugd2</name>
    <name evidence="11" type="ordered locus">NP_2322A</name>
</gene>
<comment type="catalytic activity">
    <reaction evidence="6 7">
        <text>UDP-alpha-D-glucose + 2 NAD(+) + H2O = UDP-alpha-D-glucuronate + 2 NADH + 3 H(+)</text>
        <dbReference type="Rhea" id="RHEA:23596"/>
        <dbReference type="ChEBI" id="CHEBI:15377"/>
        <dbReference type="ChEBI" id="CHEBI:15378"/>
        <dbReference type="ChEBI" id="CHEBI:57540"/>
        <dbReference type="ChEBI" id="CHEBI:57945"/>
        <dbReference type="ChEBI" id="CHEBI:58052"/>
        <dbReference type="ChEBI" id="CHEBI:58885"/>
        <dbReference type="EC" id="1.1.1.22"/>
    </reaction>
</comment>
<dbReference type="Gene3D" id="1.20.5.100">
    <property type="entry name" value="Cytochrome c1, transmembrane anchor, C-terminal"/>
    <property type="match status" value="1"/>
</dbReference>
<evidence type="ECO:0000256" key="6">
    <source>
        <dbReference type="ARBA" id="ARBA00047473"/>
    </source>
</evidence>
<evidence type="ECO:0000313" key="12">
    <source>
        <dbReference type="Proteomes" id="UP000002698"/>
    </source>
</evidence>
<comment type="pathway">
    <text evidence="1">Nucleotide-sugar biosynthesis; UDP-alpha-D-glucuronate biosynthesis; UDP-alpha-D-glucuronate from UDP-alpha-D-glucose: step 1/1.</text>
</comment>
<evidence type="ECO:0000256" key="4">
    <source>
        <dbReference type="ARBA" id="ARBA00023002"/>
    </source>
</evidence>
<dbReference type="InterPro" id="IPR014027">
    <property type="entry name" value="UDP-Glc/GDP-Man_DH_C"/>
</dbReference>
<dbReference type="RefSeq" id="WP_011322879.1">
    <property type="nucleotide sequence ID" value="NC_007426.1"/>
</dbReference>
<dbReference type="AlphaFoldDB" id="A0A1U7EW07"/>
<evidence type="ECO:0000256" key="8">
    <source>
        <dbReference type="PIRSR" id="PIRSR500134-2"/>
    </source>
</evidence>
<dbReference type="OrthoDB" id="59839at2157"/>
<sequence>MNVSVVGSGSLGTTVAACLADLGHEVTAVDTDEATVEALSRGETPVDEPGLGPMVTAYAGRGLTATTDHAAILETDLTMLASPTPTDEDGSPDTGALLAAAEAVGAALADADGYHLVVVKSTALPGFVESELLPTLEAASGMTEGEDFGVAVNPAFLRAGSAVDDFMEPDRIVIGTDGDDRALDRLAELYHPLVSDWDVPVVETGRQEATMIKYANSAFLAAKASLINDIGNVCKEVGVDTYAVADALGEDDRISERFLQSGVGWGGSRLPADTTALASAARDAGYEPAMLEAAIEVNDRQPQRLLSLLESHCELAGARVAVLGLASEAGSDDVRGSQAKPVIAGLRDRGASVVAYDPRAADAMAETYPDIEYADSAAAALDGADAAAFLAGWPAFADLDAEFDAMAEPVVVDGRRIVGRREGLVYEGLTW</sequence>
<dbReference type="Pfam" id="PF03721">
    <property type="entry name" value="UDPG_MGDP_dh_N"/>
    <property type="match status" value="1"/>
</dbReference>
<dbReference type="HOGENOM" id="CLU_023810_1_1_2"/>
<dbReference type="EnsemblBacteria" id="CAI49252">
    <property type="protein sequence ID" value="CAI49252"/>
    <property type="gene ID" value="NP_2322A"/>
</dbReference>
<comment type="similarity">
    <text evidence="2 7">Belongs to the UDP-glucose/GDP-mannose dehydrogenase family.</text>
</comment>
<dbReference type="InterPro" id="IPR036220">
    <property type="entry name" value="UDP-Glc/GDP-Man_DH_C_sf"/>
</dbReference>
<name>A0A1U7EW07_NATPD</name>
<keyword evidence="5 7" id="KW-0520">NAD</keyword>
<evidence type="ECO:0000256" key="9">
    <source>
        <dbReference type="PIRSR" id="PIRSR500134-3"/>
    </source>
</evidence>
<dbReference type="InterPro" id="IPR017476">
    <property type="entry name" value="UDP-Glc/GDP-Man"/>
</dbReference>
<feature type="binding site" evidence="9">
    <location>
        <position position="84"/>
    </location>
    <ligand>
        <name>NAD(+)</name>
        <dbReference type="ChEBI" id="CHEBI:57540"/>
    </ligand>
</feature>
<dbReference type="STRING" id="348780.NP_2322A"/>
<dbReference type="eggNOG" id="arCOG00253">
    <property type="taxonomic scope" value="Archaea"/>
</dbReference>
<feature type="binding site" evidence="9">
    <location>
        <position position="122"/>
    </location>
    <ligand>
        <name>NAD(+)</name>
        <dbReference type="ChEBI" id="CHEBI:57540"/>
    </ligand>
</feature>
<protein>
    <recommendedName>
        <fullName evidence="3 7">UDP-glucose 6-dehydrogenase</fullName>
        <ecNumber evidence="3 7">1.1.1.22</ecNumber>
    </recommendedName>
</protein>